<dbReference type="NCBIfam" id="TIGR03408">
    <property type="entry name" value="urea_trans_UrtC"/>
    <property type="match status" value="1"/>
</dbReference>
<sequence>MHRSFIARHPSVLVFLALLALFTLAVTVLSEGFGVGVISTSFVKTLGKTLCLCLVAVAMDLIWGYAGILSLGHFAFFGLGGYMIGMWLMFERTRHIVEGALADAALPPTPEEIEAAIGNQVFGVVGSSDLPLIWSFADSLAIQLALVVLVPGLLALVFGWLAFRARVTGVYLSILTQAMTLGLALYLFQNASGLRGNNGLSGLQNLPGVTAPQSEVSLWFFWASALALALGYLLSAWLVSGKFGSVIRGIRDNEARVRFLGYSVEHYKLAIFTLTACIAGIAGALYYPQAGIINPAEIAPIASIYLAVWVAIGGRGRLYGAVIGTAFVSLLSSWFTGGQAPDLTVAGYRVAWVDWWLVLLGLSFVAVTLYAPRGIAGGLERLAGRRKDTAS</sequence>
<evidence type="ECO:0000256" key="4">
    <source>
        <dbReference type="ARBA" id="ARBA00022989"/>
    </source>
</evidence>
<keyword evidence="3 6" id="KW-0812">Transmembrane</keyword>
<feature type="transmembrane region" description="Helical" evidence="6">
    <location>
        <begin position="292"/>
        <end position="311"/>
    </location>
</feature>
<organism evidence="7 8">
    <name type="scientific">Oceanicola granulosus (strain ATCC BAA-861 / DSM 15982 / KCTC 12143 / HTCC2516)</name>
    <dbReference type="NCBI Taxonomy" id="314256"/>
    <lineage>
        <taxon>Bacteria</taxon>
        <taxon>Pseudomonadati</taxon>
        <taxon>Pseudomonadota</taxon>
        <taxon>Alphaproteobacteria</taxon>
        <taxon>Rhodobacterales</taxon>
        <taxon>Roseobacteraceae</taxon>
        <taxon>Oceanicola</taxon>
    </lineage>
</organism>
<comment type="subcellular location">
    <subcellularLocation>
        <location evidence="1">Cell membrane</location>
        <topology evidence="1">Multi-pass membrane protein</topology>
    </subcellularLocation>
</comment>
<evidence type="ECO:0000256" key="1">
    <source>
        <dbReference type="ARBA" id="ARBA00004651"/>
    </source>
</evidence>
<dbReference type="InterPro" id="IPR017778">
    <property type="entry name" value="ABC_transptr_urea_perm_UrtC"/>
</dbReference>
<dbReference type="OrthoDB" id="9034298at2"/>
<keyword evidence="8" id="KW-1185">Reference proteome</keyword>
<dbReference type="AlphaFoldDB" id="Q2CJ34"/>
<protein>
    <submittedName>
        <fullName evidence="7">Branched-chain amino acid ABC transporter, permease protein</fullName>
    </submittedName>
</protein>
<dbReference type="GO" id="GO:0005886">
    <property type="term" value="C:plasma membrane"/>
    <property type="evidence" value="ECO:0007669"/>
    <property type="project" value="UniProtKB-SubCell"/>
</dbReference>
<proteinExistence type="predicted"/>
<name>Q2CJ34_OCEGH</name>
<dbReference type="RefSeq" id="WP_007253738.1">
    <property type="nucleotide sequence ID" value="NZ_CH724107.1"/>
</dbReference>
<dbReference type="PANTHER" id="PTHR30482">
    <property type="entry name" value="HIGH-AFFINITY BRANCHED-CHAIN AMINO ACID TRANSPORT SYSTEM PERMEASE"/>
    <property type="match status" value="1"/>
</dbReference>
<dbReference type="CDD" id="cd06581">
    <property type="entry name" value="TM_PBP1_LivM_like"/>
    <property type="match status" value="1"/>
</dbReference>
<evidence type="ECO:0000256" key="6">
    <source>
        <dbReference type="SAM" id="Phobius"/>
    </source>
</evidence>
<feature type="transmembrane region" description="Helical" evidence="6">
    <location>
        <begin position="266"/>
        <end position="286"/>
    </location>
</feature>
<dbReference type="InterPro" id="IPR043428">
    <property type="entry name" value="LivM-like"/>
</dbReference>
<keyword evidence="2" id="KW-1003">Cell membrane</keyword>
<dbReference type="Pfam" id="PF02653">
    <property type="entry name" value="BPD_transp_2"/>
    <property type="match status" value="1"/>
</dbReference>
<dbReference type="eggNOG" id="COG4177">
    <property type="taxonomic scope" value="Bacteria"/>
</dbReference>
<feature type="transmembrane region" description="Helical" evidence="6">
    <location>
        <begin position="170"/>
        <end position="188"/>
    </location>
</feature>
<keyword evidence="5 6" id="KW-0472">Membrane</keyword>
<keyword evidence="4 6" id="KW-1133">Transmembrane helix</keyword>
<reference evidence="7 8" key="1">
    <citation type="journal article" date="2010" name="J. Bacteriol.">
        <title>Genome sequences of Oceanicola granulosus HTCC2516(T) and Oceanicola batsensis HTCC2597(TDelta).</title>
        <authorList>
            <person name="Thrash J.C."/>
            <person name="Cho J.C."/>
            <person name="Vergin K.L."/>
            <person name="Giovannoni S.J."/>
        </authorList>
    </citation>
    <scope>NUCLEOTIDE SEQUENCE [LARGE SCALE GENOMIC DNA]</scope>
    <source>
        <strain evidence="8">ATCC BAA-861 / DSM 15982 / KCTC 12143 / HTCC2516</strain>
    </source>
</reference>
<dbReference type="Proteomes" id="UP000003635">
    <property type="component" value="Unassembled WGS sequence"/>
</dbReference>
<feature type="transmembrane region" description="Helical" evidence="6">
    <location>
        <begin position="355"/>
        <end position="376"/>
    </location>
</feature>
<dbReference type="HOGENOM" id="CLU_031365_0_0_5"/>
<comment type="caution">
    <text evidence="7">The sequence shown here is derived from an EMBL/GenBank/DDBJ whole genome shotgun (WGS) entry which is preliminary data.</text>
</comment>
<evidence type="ECO:0000256" key="2">
    <source>
        <dbReference type="ARBA" id="ARBA00022475"/>
    </source>
</evidence>
<evidence type="ECO:0000256" key="5">
    <source>
        <dbReference type="ARBA" id="ARBA00023136"/>
    </source>
</evidence>
<feature type="transmembrane region" description="Helical" evidence="6">
    <location>
        <begin position="318"/>
        <end position="335"/>
    </location>
</feature>
<dbReference type="GO" id="GO:0015658">
    <property type="term" value="F:branched-chain amino acid transmembrane transporter activity"/>
    <property type="evidence" value="ECO:0007669"/>
    <property type="project" value="InterPro"/>
</dbReference>
<feature type="transmembrane region" description="Helical" evidence="6">
    <location>
        <begin position="219"/>
        <end position="239"/>
    </location>
</feature>
<feature type="transmembrane region" description="Helical" evidence="6">
    <location>
        <begin position="140"/>
        <end position="163"/>
    </location>
</feature>
<evidence type="ECO:0000313" key="8">
    <source>
        <dbReference type="Proteomes" id="UP000003635"/>
    </source>
</evidence>
<dbReference type="STRING" id="314256.OG2516_01029"/>
<evidence type="ECO:0000256" key="3">
    <source>
        <dbReference type="ARBA" id="ARBA00022692"/>
    </source>
</evidence>
<evidence type="ECO:0000313" key="7">
    <source>
        <dbReference type="EMBL" id="EAR52766.1"/>
    </source>
</evidence>
<dbReference type="EMBL" id="AAOT01000002">
    <property type="protein sequence ID" value="EAR52766.1"/>
    <property type="molecule type" value="Genomic_DNA"/>
</dbReference>
<dbReference type="PANTHER" id="PTHR30482:SF4">
    <property type="entry name" value="SLR1201 PROTEIN"/>
    <property type="match status" value="1"/>
</dbReference>
<gene>
    <name evidence="7" type="ORF">OG2516_01029</name>
</gene>
<accession>Q2CJ34</accession>
<dbReference type="InterPro" id="IPR001851">
    <property type="entry name" value="ABC_transp_permease"/>
</dbReference>
<feature type="transmembrane region" description="Helical" evidence="6">
    <location>
        <begin position="73"/>
        <end position="90"/>
    </location>
</feature>